<dbReference type="AlphaFoldDB" id="J3LQE1"/>
<protein>
    <submittedName>
        <fullName evidence="1">Uncharacterized protein</fullName>
    </submittedName>
</protein>
<sequence length="106" mass="12021">MSKTTPRTRVKLTLSFMNNPQGDYGKHGSNTSSYSSPLRSIFLLHVLIHAHMAEIYVGEGVAQEREKTKQWRLEGKGESVFSPLGFRWGKVCYVYWSSVQDSSAHL</sequence>
<dbReference type="Proteomes" id="UP000006038">
    <property type="component" value="Chromosome 3"/>
</dbReference>
<name>J3LQE1_ORYBR</name>
<evidence type="ECO:0000313" key="1">
    <source>
        <dbReference type="EnsemblPlants" id="OB03G32670.1"/>
    </source>
</evidence>
<evidence type="ECO:0000313" key="2">
    <source>
        <dbReference type="Proteomes" id="UP000006038"/>
    </source>
</evidence>
<keyword evidence="2" id="KW-1185">Reference proteome</keyword>
<dbReference type="Gramene" id="OB03G32670.1">
    <property type="protein sequence ID" value="OB03G32670.1"/>
    <property type="gene ID" value="OB03G32670"/>
</dbReference>
<organism evidence="1">
    <name type="scientific">Oryza brachyantha</name>
    <name type="common">malo sina</name>
    <dbReference type="NCBI Taxonomy" id="4533"/>
    <lineage>
        <taxon>Eukaryota</taxon>
        <taxon>Viridiplantae</taxon>
        <taxon>Streptophyta</taxon>
        <taxon>Embryophyta</taxon>
        <taxon>Tracheophyta</taxon>
        <taxon>Spermatophyta</taxon>
        <taxon>Magnoliopsida</taxon>
        <taxon>Liliopsida</taxon>
        <taxon>Poales</taxon>
        <taxon>Poaceae</taxon>
        <taxon>BOP clade</taxon>
        <taxon>Oryzoideae</taxon>
        <taxon>Oryzeae</taxon>
        <taxon>Oryzinae</taxon>
        <taxon>Oryza</taxon>
    </lineage>
</organism>
<reference evidence="1" key="1">
    <citation type="journal article" date="2013" name="Nat. Commun.">
        <title>Whole-genome sequencing of Oryza brachyantha reveals mechanisms underlying Oryza genome evolution.</title>
        <authorList>
            <person name="Chen J."/>
            <person name="Huang Q."/>
            <person name="Gao D."/>
            <person name="Wang J."/>
            <person name="Lang Y."/>
            <person name="Liu T."/>
            <person name="Li B."/>
            <person name="Bai Z."/>
            <person name="Luis Goicoechea J."/>
            <person name="Liang C."/>
            <person name="Chen C."/>
            <person name="Zhang W."/>
            <person name="Sun S."/>
            <person name="Liao Y."/>
            <person name="Zhang X."/>
            <person name="Yang L."/>
            <person name="Song C."/>
            <person name="Wang M."/>
            <person name="Shi J."/>
            <person name="Liu G."/>
            <person name="Liu J."/>
            <person name="Zhou H."/>
            <person name="Zhou W."/>
            <person name="Yu Q."/>
            <person name="An N."/>
            <person name="Chen Y."/>
            <person name="Cai Q."/>
            <person name="Wang B."/>
            <person name="Liu B."/>
            <person name="Min J."/>
            <person name="Huang Y."/>
            <person name="Wu H."/>
            <person name="Li Z."/>
            <person name="Zhang Y."/>
            <person name="Yin Y."/>
            <person name="Song W."/>
            <person name="Jiang J."/>
            <person name="Jackson S.A."/>
            <person name="Wing R.A."/>
            <person name="Wang J."/>
            <person name="Chen M."/>
        </authorList>
    </citation>
    <scope>NUCLEOTIDE SEQUENCE [LARGE SCALE GENOMIC DNA]</scope>
    <source>
        <strain evidence="1">cv. IRGC 101232</strain>
    </source>
</reference>
<accession>J3LQE1</accession>
<dbReference type="EnsemblPlants" id="OB03G32670.1">
    <property type="protein sequence ID" value="OB03G32670.1"/>
    <property type="gene ID" value="OB03G32670"/>
</dbReference>
<reference evidence="1" key="2">
    <citation type="submission" date="2013-04" db="UniProtKB">
        <authorList>
            <consortium name="EnsemblPlants"/>
        </authorList>
    </citation>
    <scope>IDENTIFICATION</scope>
</reference>
<dbReference type="HOGENOM" id="CLU_2227291_0_0_1"/>
<proteinExistence type="predicted"/>